<sequence length="410" mass="45042">MRFNDTLLEVVKLDLETGQVPALVGEPGIGKSSFVEGLAKSMDTKAFVLACNQLADKADLTGARLVPTTDGKSYRQEFYPHAVVQESIEYARNNPREWPILFFDEVNRTTADVTSAVLTMITLRQLGREILPANLRIMVAGNGKGNVTTLDEASLSRFSIYHVEPEASTLIAILGDRLNPWVKAVLTEHPHLVFQKSKPVVFAVDGDDDDQDTTTAFSDLMDVGEEMRQLTTPRTIDGVSRWLNAADMQKLQEWLSTPAIIGDRQTTALNEILEGHLGDTDFTTFLVAKIADALASGQGMNTVNQLAAPKPQCYDLLKQVSSMSELEDLIRQLTDHEKSGSLLYALYEHADNARLIEHLAQATTALEADHNRLLIQLASQSLLDSSNVDTLTNSSTPVAESARMLLSAFN</sequence>
<gene>
    <name evidence="2" type="ORF">B5766_05365</name>
</gene>
<name>A0A2A6FRH8_9MICO</name>
<accession>A0A2A6FRH8</accession>
<dbReference type="Proteomes" id="UP000219994">
    <property type="component" value="Unassembled WGS sequence"/>
</dbReference>
<dbReference type="Gene3D" id="3.40.50.300">
    <property type="entry name" value="P-loop containing nucleotide triphosphate hydrolases"/>
    <property type="match status" value="1"/>
</dbReference>
<evidence type="ECO:0000259" key="1">
    <source>
        <dbReference type="SMART" id="SM00382"/>
    </source>
</evidence>
<dbReference type="GO" id="GO:0005524">
    <property type="term" value="F:ATP binding"/>
    <property type="evidence" value="ECO:0007669"/>
    <property type="project" value="InterPro"/>
</dbReference>
<organism evidence="2 3">
    <name type="scientific">Candidatus Lumbricidiphila eiseniae</name>
    <dbReference type="NCBI Taxonomy" id="1969409"/>
    <lineage>
        <taxon>Bacteria</taxon>
        <taxon>Bacillati</taxon>
        <taxon>Actinomycetota</taxon>
        <taxon>Actinomycetes</taxon>
        <taxon>Micrococcales</taxon>
        <taxon>Microbacteriaceae</taxon>
        <taxon>Candidatus Lumbricidiphila</taxon>
    </lineage>
</organism>
<dbReference type="GO" id="GO:0016887">
    <property type="term" value="F:ATP hydrolysis activity"/>
    <property type="evidence" value="ECO:0007669"/>
    <property type="project" value="InterPro"/>
</dbReference>
<comment type="caution">
    <text evidence="2">The sequence shown here is derived from an EMBL/GenBank/DDBJ whole genome shotgun (WGS) entry which is preliminary data.</text>
</comment>
<reference evidence="3" key="1">
    <citation type="submission" date="2017-03" db="EMBL/GenBank/DDBJ databases">
        <authorList>
            <person name="Lund M.B."/>
        </authorList>
    </citation>
    <scope>NUCLEOTIDE SEQUENCE [LARGE SCALE GENOMIC DNA]</scope>
</reference>
<dbReference type="AlphaFoldDB" id="A0A2A6FRH8"/>
<feature type="domain" description="AAA+ ATPase" evidence="1">
    <location>
        <begin position="17"/>
        <end position="166"/>
    </location>
</feature>
<dbReference type="SMART" id="SM00382">
    <property type="entry name" value="AAA"/>
    <property type="match status" value="1"/>
</dbReference>
<dbReference type="InterPro" id="IPR003593">
    <property type="entry name" value="AAA+_ATPase"/>
</dbReference>
<proteinExistence type="predicted"/>
<dbReference type="InterPro" id="IPR011704">
    <property type="entry name" value="ATPase_dyneun-rel_AAA"/>
</dbReference>
<dbReference type="EMBL" id="NAEP01000032">
    <property type="protein sequence ID" value="PDQ35495.1"/>
    <property type="molecule type" value="Genomic_DNA"/>
</dbReference>
<dbReference type="InterPro" id="IPR027417">
    <property type="entry name" value="P-loop_NTPase"/>
</dbReference>
<dbReference type="CDD" id="cd00009">
    <property type="entry name" value="AAA"/>
    <property type="match status" value="1"/>
</dbReference>
<protein>
    <recommendedName>
        <fullName evidence="1">AAA+ ATPase domain-containing protein</fullName>
    </recommendedName>
</protein>
<dbReference type="Pfam" id="PF07728">
    <property type="entry name" value="AAA_5"/>
    <property type="match status" value="1"/>
</dbReference>
<dbReference type="SUPFAM" id="SSF52540">
    <property type="entry name" value="P-loop containing nucleoside triphosphate hydrolases"/>
    <property type="match status" value="1"/>
</dbReference>
<evidence type="ECO:0000313" key="2">
    <source>
        <dbReference type="EMBL" id="PDQ35495.1"/>
    </source>
</evidence>
<evidence type="ECO:0000313" key="3">
    <source>
        <dbReference type="Proteomes" id="UP000219994"/>
    </source>
</evidence>